<dbReference type="EMBL" id="VILF01000004">
    <property type="protein sequence ID" value="MTJ44993.1"/>
    <property type="molecule type" value="Genomic_DNA"/>
</dbReference>
<keyword evidence="2" id="KW-1185">Reference proteome</keyword>
<name>A0ACC7S906_DOLFA</name>
<accession>A0ACC7S906</accession>
<protein>
    <submittedName>
        <fullName evidence="1">StlD/DarB family beta-ketosynthase</fullName>
    </submittedName>
</protein>
<gene>
    <name evidence="1" type="ORF">FJR39_18285</name>
</gene>
<comment type="caution">
    <text evidence="1">The sequence shown here is derived from an EMBL/GenBank/DDBJ whole genome shotgun (WGS) entry which is preliminary data.</text>
</comment>
<reference evidence="2" key="1">
    <citation type="journal article" date="2020" name="Toxins">
        <title>Phylogenomic Analysis of Secondary Metabolism in the Toxic Cyanobacterial Genera Anabaena, Dolichospermum and Aphanizomenon.</title>
        <authorList>
            <person name="Oesterholm J."/>
            <person name="Popin R.V."/>
            <person name="Fewer D.P."/>
            <person name="Sivonen K."/>
        </authorList>
    </citation>
    <scope>NUCLEOTIDE SEQUENCE [LARGE SCALE GENOMIC DNA]</scope>
    <source>
        <strain evidence="2">UHCC 0037</strain>
    </source>
</reference>
<organism evidence="1 2">
    <name type="scientific">Dolichospermum flos-aquae UHCC 0037</name>
    <dbReference type="NCBI Taxonomy" id="2590026"/>
    <lineage>
        <taxon>Bacteria</taxon>
        <taxon>Bacillati</taxon>
        <taxon>Cyanobacteriota</taxon>
        <taxon>Cyanophyceae</taxon>
        <taxon>Nostocales</taxon>
        <taxon>Aphanizomenonaceae</taxon>
        <taxon>Dolichospermum</taxon>
    </lineage>
</organism>
<evidence type="ECO:0000313" key="2">
    <source>
        <dbReference type="Proteomes" id="UP001517388"/>
    </source>
</evidence>
<evidence type="ECO:0000313" key="1">
    <source>
        <dbReference type="EMBL" id="MTJ44993.1"/>
    </source>
</evidence>
<proteinExistence type="predicted"/>
<dbReference type="Proteomes" id="UP001517388">
    <property type="component" value="Unassembled WGS sequence"/>
</dbReference>
<sequence length="382" mass="42592">MSDAYINGIGVFLPNQPVTNDEIENLLGMLNGKPSRSKKRILNNNGIKTRYYAIDPVTGKQTHNNTQITAEAIRNLTKKVNFSLEELDCLVCGTSGPDQLFPHHGLMVHGELGFPSCEVASTAGVCCAGVASFKYGYMNVLSGLTKNAITTGSELVSNALRSVYFQPEIDTKVAELERNPTLGFEKDFIRWMLSDAAGAILIENTPRLEGLSLRIDWVEYISYANELESCMYMGCKKLEDGSLKGWREVDNPDQVHQESYFAVQQDVKLLGENVISYGGKGLSSVREKRNLDADKISWFLPHYSSEFFREKTHDIIAKAGVPIPYEKWFTNLTTKGNTGSASIYLMLEELLYSGKLQKGETIFCLVPESSRFSYGYIHLTVV</sequence>